<dbReference type="GO" id="GO:0008270">
    <property type="term" value="F:zinc ion binding"/>
    <property type="evidence" value="ECO:0007669"/>
    <property type="project" value="UniProtKB-UniRule"/>
</dbReference>
<feature type="domain" description="J" evidence="13">
    <location>
        <begin position="5"/>
        <end position="69"/>
    </location>
</feature>
<dbReference type="FunFam" id="1.10.287.110:FF:000031">
    <property type="entry name" value="Molecular chaperone DnaJ"/>
    <property type="match status" value="1"/>
</dbReference>
<feature type="zinc finger region" description="CR-type" evidence="12">
    <location>
        <begin position="143"/>
        <end position="224"/>
    </location>
</feature>
<feature type="repeat" description="CXXCXGXG motif" evidence="11">
    <location>
        <begin position="156"/>
        <end position="163"/>
    </location>
</feature>
<dbReference type="EMBL" id="JAAZIL010000005">
    <property type="protein sequence ID" value="NLZ24150.1"/>
    <property type="molecule type" value="Genomic_DNA"/>
</dbReference>
<keyword evidence="7 11" id="KW-0346">Stress response</keyword>
<evidence type="ECO:0000256" key="7">
    <source>
        <dbReference type="ARBA" id="ARBA00023016"/>
    </source>
</evidence>
<dbReference type="PRINTS" id="PR00625">
    <property type="entry name" value="JDOMAIN"/>
</dbReference>
<dbReference type="GO" id="GO:0042026">
    <property type="term" value="P:protein refolding"/>
    <property type="evidence" value="ECO:0007669"/>
    <property type="project" value="TreeGrafter"/>
</dbReference>
<dbReference type="InterPro" id="IPR001623">
    <property type="entry name" value="DnaJ_domain"/>
</dbReference>
<dbReference type="InterPro" id="IPR018253">
    <property type="entry name" value="DnaJ_domain_CS"/>
</dbReference>
<dbReference type="FunFam" id="2.60.260.20:FF:000005">
    <property type="entry name" value="Chaperone protein dnaJ 1, mitochondrial"/>
    <property type="match status" value="1"/>
</dbReference>
<name>A0A847VCG8_9BACT</name>
<reference evidence="15 16" key="1">
    <citation type="journal article" date="2020" name="Biotechnol. Biofuels">
        <title>New insights from the biogas microbiome by comprehensive genome-resolved metagenomics of nearly 1600 species originating from multiple anaerobic digesters.</title>
        <authorList>
            <person name="Campanaro S."/>
            <person name="Treu L."/>
            <person name="Rodriguez-R L.M."/>
            <person name="Kovalovszki A."/>
            <person name="Ziels R.M."/>
            <person name="Maus I."/>
            <person name="Zhu X."/>
            <person name="Kougias P.G."/>
            <person name="Basile A."/>
            <person name="Luo G."/>
            <person name="Schluter A."/>
            <person name="Konstantinidis K.T."/>
            <person name="Angelidaki I."/>
        </authorList>
    </citation>
    <scope>NUCLEOTIDE SEQUENCE [LARGE SCALE GENOMIC DNA]</scope>
    <source>
        <strain evidence="15">AS19jrsBPTG_9</strain>
    </source>
</reference>
<dbReference type="SUPFAM" id="SSF57938">
    <property type="entry name" value="DnaJ/Hsp40 cysteine-rich domain"/>
    <property type="match status" value="1"/>
</dbReference>
<feature type="binding site" evidence="11">
    <location>
        <position position="212"/>
    </location>
    <ligand>
        <name>Zn(2+)</name>
        <dbReference type="ChEBI" id="CHEBI:29105"/>
        <label>1</label>
    </ligand>
</feature>
<dbReference type="SUPFAM" id="SSF46565">
    <property type="entry name" value="Chaperone J-domain"/>
    <property type="match status" value="1"/>
</dbReference>
<feature type="binding site" evidence="11">
    <location>
        <position position="156"/>
    </location>
    <ligand>
        <name>Zn(2+)</name>
        <dbReference type="ChEBI" id="CHEBI:29105"/>
        <label>1</label>
    </ligand>
</feature>
<dbReference type="GO" id="GO:0031072">
    <property type="term" value="F:heat shock protein binding"/>
    <property type="evidence" value="ECO:0007669"/>
    <property type="project" value="InterPro"/>
</dbReference>
<dbReference type="AlphaFoldDB" id="A0A847VCG8"/>
<feature type="domain" description="CR-type" evidence="14">
    <location>
        <begin position="143"/>
        <end position="224"/>
    </location>
</feature>
<evidence type="ECO:0000256" key="5">
    <source>
        <dbReference type="ARBA" id="ARBA00022771"/>
    </source>
</evidence>
<dbReference type="InterPro" id="IPR002939">
    <property type="entry name" value="DnaJ_C"/>
</dbReference>
<dbReference type="InterPro" id="IPR036869">
    <property type="entry name" value="J_dom_sf"/>
</dbReference>
<evidence type="ECO:0000256" key="6">
    <source>
        <dbReference type="ARBA" id="ARBA00022833"/>
    </source>
</evidence>
<evidence type="ECO:0000259" key="13">
    <source>
        <dbReference type="PROSITE" id="PS50076"/>
    </source>
</evidence>
<comment type="similarity">
    <text evidence="9 11">Belongs to the DnaJ family.</text>
</comment>
<dbReference type="SMART" id="SM00271">
    <property type="entry name" value="DnaJ"/>
    <property type="match status" value="1"/>
</dbReference>
<feature type="binding site" evidence="11">
    <location>
        <position position="215"/>
    </location>
    <ligand>
        <name>Zn(2+)</name>
        <dbReference type="ChEBI" id="CHEBI:29105"/>
        <label>1</label>
    </ligand>
</feature>
<dbReference type="PROSITE" id="PS00636">
    <property type="entry name" value="DNAJ_1"/>
    <property type="match status" value="1"/>
</dbReference>
<keyword evidence="4 11" id="KW-0677">Repeat</keyword>
<evidence type="ECO:0000259" key="14">
    <source>
        <dbReference type="PROSITE" id="PS51188"/>
    </source>
</evidence>
<feature type="binding site" evidence="11">
    <location>
        <position position="201"/>
    </location>
    <ligand>
        <name>Zn(2+)</name>
        <dbReference type="ChEBI" id="CHEBI:29105"/>
        <label>2</label>
    </ligand>
</feature>
<dbReference type="NCBIfam" id="NF008035">
    <property type="entry name" value="PRK10767.1"/>
    <property type="match status" value="1"/>
</dbReference>
<dbReference type="CDD" id="cd10747">
    <property type="entry name" value="DnaJ_C"/>
    <property type="match status" value="1"/>
</dbReference>
<feature type="repeat" description="CXXCXGXG motif" evidence="11">
    <location>
        <begin position="172"/>
        <end position="179"/>
    </location>
</feature>
<evidence type="ECO:0000313" key="15">
    <source>
        <dbReference type="EMBL" id="NLZ24150.1"/>
    </source>
</evidence>
<keyword evidence="1 11" id="KW-0963">Cytoplasm</keyword>
<dbReference type="Gene3D" id="2.10.230.10">
    <property type="entry name" value="Heat shock protein DnaJ, cysteine-rich domain"/>
    <property type="match status" value="1"/>
</dbReference>
<dbReference type="PANTHER" id="PTHR43096:SF52">
    <property type="entry name" value="DNAJ HOMOLOG 1, MITOCHONDRIAL-RELATED"/>
    <property type="match status" value="1"/>
</dbReference>
<dbReference type="Pfam" id="PF00226">
    <property type="entry name" value="DnaJ"/>
    <property type="match status" value="1"/>
</dbReference>
<dbReference type="PROSITE" id="PS50076">
    <property type="entry name" value="DNAJ_2"/>
    <property type="match status" value="1"/>
</dbReference>
<comment type="subunit">
    <text evidence="11">Homodimer.</text>
</comment>
<comment type="function">
    <text evidence="11">Participates actively in the response to hyperosmotic and heat shock by preventing the aggregation of stress-denatured proteins and by disaggregating proteins, also in an autonomous, DnaK-independent fashion. Unfolded proteins bind initially to DnaJ; upon interaction with the DnaJ-bound protein, DnaK hydrolyzes its bound ATP, resulting in the formation of a stable complex. GrpE releases ADP from DnaK; ATP binding to DnaK triggers the release of the substrate protein, thus completing the reaction cycle. Several rounds of ATP-dependent interactions between DnaJ, DnaK and GrpE are required for fully efficient folding. Also involved, together with DnaK and GrpE, in the DNA replication of plasmids through activation of initiation proteins.</text>
</comment>
<dbReference type="PANTHER" id="PTHR43096">
    <property type="entry name" value="DNAJ HOMOLOG 1, MITOCHONDRIAL-RELATED"/>
    <property type="match status" value="1"/>
</dbReference>
<evidence type="ECO:0000256" key="9">
    <source>
        <dbReference type="ARBA" id="ARBA00061004"/>
    </source>
</evidence>
<dbReference type="SUPFAM" id="SSF49493">
    <property type="entry name" value="HSP40/DnaJ peptide-binding domain"/>
    <property type="match status" value="2"/>
</dbReference>
<organism evidence="15 16">
    <name type="scientific">Candidatus Dojkabacteria bacterium</name>
    <dbReference type="NCBI Taxonomy" id="2099670"/>
    <lineage>
        <taxon>Bacteria</taxon>
        <taxon>Candidatus Dojkabacteria</taxon>
    </lineage>
</organism>
<keyword evidence="3 11" id="KW-0479">Metal-binding</keyword>
<evidence type="ECO:0000256" key="3">
    <source>
        <dbReference type="ARBA" id="ARBA00022723"/>
    </source>
</evidence>
<comment type="subcellular location">
    <subcellularLocation>
        <location evidence="11">Cytoplasm</location>
    </subcellularLocation>
</comment>
<evidence type="ECO:0000256" key="11">
    <source>
        <dbReference type="HAMAP-Rule" id="MF_01152"/>
    </source>
</evidence>
<feature type="binding site" evidence="11">
    <location>
        <position position="172"/>
    </location>
    <ligand>
        <name>Zn(2+)</name>
        <dbReference type="ChEBI" id="CHEBI:29105"/>
        <label>2</label>
    </ligand>
</feature>
<dbReference type="FunFam" id="2.10.230.10:FF:000002">
    <property type="entry name" value="Molecular chaperone DnaJ"/>
    <property type="match status" value="1"/>
</dbReference>
<keyword evidence="5 11" id="KW-0863">Zinc-finger</keyword>
<dbReference type="GO" id="GO:0005737">
    <property type="term" value="C:cytoplasm"/>
    <property type="evidence" value="ECO:0007669"/>
    <property type="project" value="UniProtKB-SubCell"/>
</dbReference>
<dbReference type="GO" id="GO:0005524">
    <property type="term" value="F:ATP binding"/>
    <property type="evidence" value="ECO:0007669"/>
    <property type="project" value="InterPro"/>
</dbReference>
<gene>
    <name evidence="11 15" type="primary">dnaJ</name>
    <name evidence="15" type="ORF">GX888_00145</name>
</gene>
<dbReference type="Gene3D" id="1.10.287.110">
    <property type="entry name" value="DnaJ domain"/>
    <property type="match status" value="1"/>
</dbReference>
<dbReference type="GO" id="GO:0051082">
    <property type="term" value="F:unfolded protein binding"/>
    <property type="evidence" value="ECO:0007669"/>
    <property type="project" value="UniProtKB-UniRule"/>
</dbReference>
<evidence type="ECO:0000256" key="10">
    <source>
        <dbReference type="ARBA" id="ARBA00067609"/>
    </source>
</evidence>
<feature type="repeat" description="CXXCXGXG motif" evidence="11">
    <location>
        <begin position="198"/>
        <end position="205"/>
    </location>
</feature>
<dbReference type="CDD" id="cd06257">
    <property type="entry name" value="DnaJ"/>
    <property type="match status" value="1"/>
</dbReference>
<keyword evidence="8 11" id="KW-0143">Chaperone</keyword>
<sequence>MSKRDYYKVLGVSKDAKKEEIKKAYRKLVKKYHPDVNKEAGTEEKFKEVQEAYETLSDEAKRKAYDQYGHAGTRGFDPRSGNGAGYEYDFGGTAFDMGDIFNTIFGGGFGFDSAFGQDSAPRDTGGEHLRYKMKFSFQEAMKGGEYSIKVKREVRCSKCNGSGSESGKRKTCPTCKGTGRERRVQSSFLGQISVMAQCSECHGMGTVPEEVCVKCSGSGLETKEEKVKIRIPAGAYDGMVLRFREGGNAGPMGGDYGDLFIEIEVEPSRKFERRGNDLYSVESISIPIAVLGGTVEVETIKEDVKLKIPSGTQPGTIFRIKGEGSPVLGKDGVRGDLYVRVDVKIPKRLSREEKKQWEKLKDL</sequence>
<dbReference type="InterPro" id="IPR036410">
    <property type="entry name" value="HSP_DnaJ_Cys-rich_dom_sf"/>
</dbReference>
<keyword evidence="2 11" id="KW-0235">DNA replication</keyword>
<evidence type="ECO:0000256" key="8">
    <source>
        <dbReference type="ARBA" id="ARBA00023186"/>
    </source>
</evidence>
<proteinExistence type="inferred from homology"/>
<feature type="binding site" evidence="11">
    <location>
        <position position="175"/>
    </location>
    <ligand>
        <name>Zn(2+)</name>
        <dbReference type="ChEBI" id="CHEBI:29105"/>
        <label>2</label>
    </ligand>
</feature>
<dbReference type="Pfam" id="PF01556">
    <property type="entry name" value="DnaJ_C"/>
    <property type="match status" value="1"/>
</dbReference>
<dbReference type="InterPro" id="IPR001305">
    <property type="entry name" value="HSP_DnaJ_Cys-rich_dom"/>
</dbReference>
<evidence type="ECO:0000256" key="12">
    <source>
        <dbReference type="PROSITE-ProRule" id="PRU00546"/>
    </source>
</evidence>
<evidence type="ECO:0000313" key="16">
    <source>
        <dbReference type="Proteomes" id="UP000564033"/>
    </source>
</evidence>
<comment type="domain">
    <text evidence="11">The J domain is necessary and sufficient to stimulate DnaK ATPase activity. Zinc center 1 plays an important role in the autonomous, DnaK-independent chaperone activity of DnaJ. Zinc center 2 is essential for interaction with DnaK and for DnaJ activity.</text>
</comment>
<accession>A0A847VCG8</accession>
<comment type="cofactor">
    <cofactor evidence="11">
        <name>Zn(2+)</name>
        <dbReference type="ChEBI" id="CHEBI:29105"/>
    </cofactor>
    <text evidence="11">Binds 2 Zn(2+) ions per monomer.</text>
</comment>
<dbReference type="Pfam" id="PF00684">
    <property type="entry name" value="DnaJ_CXXCXGXG"/>
    <property type="match status" value="1"/>
</dbReference>
<dbReference type="GO" id="GO:0009408">
    <property type="term" value="P:response to heat"/>
    <property type="evidence" value="ECO:0007669"/>
    <property type="project" value="InterPro"/>
</dbReference>
<evidence type="ECO:0000256" key="4">
    <source>
        <dbReference type="ARBA" id="ARBA00022737"/>
    </source>
</evidence>
<feature type="binding site" evidence="11">
    <location>
        <position position="198"/>
    </location>
    <ligand>
        <name>Zn(2+)</name>
        <dbReference type="ChEBI" id="CHEBI:29105"/>
        <label>2</label>
    </ligand>
</feature>
<dbReference type="InterPro" id="IPR012724">
    <property type="entry name" value="DnaJ"/>
</dbReference>
<dbReference type="Gene3D" id="2.60.260.20">
    <property type="entry name" value="Urease metallochaperone UreE, N-terminal domain"/>
    <property type="match status" value="2"/>
</dbReference>
<dbReference type="InterPro" id="IPR008971">
    <property type="entry name" value="HSP40/DnaJ_pept-bd"/>
</dbReference>
<dbReference type="NCBIfam" id="TIGR02349">
    <property type="entry name" value="DnaJ_bact"/>
    <property type="match status" value="1"/>
</dbReference>
<feature type="repeat" description="CXXCXGXG motif" evidence="11">
    <location>
        <begin position="212"/>
        <end position="219"/>
    </location>
</feature>
<dbReference type="PROSITE" id="PS51188">
    <property type="entry name" value="ZF_CR"/>
    <property type="match status" value="1"/>
</dbReference>
<dbReference type="GO" id="GO:0006260">
    <property type="term" value="P:DNA replication"/>
    <property type="evidence" value="ECO:0007669"/>
    <property type="project" value="UniProtKB-KW"/>
</dbReference>
<dbReference type="HAMAP" id="MF_01152">
    <property type="entry name" value="DnaJ"/>
    <property type="match status" value="1"/>
</dbReference>
<dbReference type="CDD" id="cd10719">
    <property type="entry name" value="DnaJ_zf"/>
    <property type="match status" value="1"/>
</dbReference>
<evidence type="ECO:0000256" key="1">
    <source>
        <dbReference type="ARBA" id="ARBA00022490"/>
    </source>
</evidence>
<dbReference type="Proteomes" id="UP000564033">
    <property type="component" value="Unassembled WGS sequence"/>
</dbReference>
<protein>
    <recommendedName>
        <fullName evidence="10 11">Chaperone protein DnaJ</fullName>
    </recommendedName>
</protein>
<feature type="binding site" evidence="11">
    <location>
        <position position="159"/>
    </location>
    <ligand>
        <name>Zn(2+)</name>
        <dbReference type="ChEBI" id="CHEBI:29105"/>
        <label>1</label>
    </ligand>
</feature>
<keyword evidence="6 11" id="KW-0862">Zinc</keyword>
<comment type="caution">
    <text evidence="15">The sequence shown here is derived from an EMBL/GenBank/DDBJ whole genome shotgun (WGS) entry which is preliminary data.</text>
</comment>
<evidence type="ECO:0000256" key="2">
    <source>
        <dbReference type="ARBA" id="ARBA00022705"/>
    </source>
</evidence>